<dbReference type="AlphaFoldDB" id="A0A0C3PX46"/>
<sequence length="82" mass="8864">MTDATFVIHYTLASSPKPVGKPSDTGFVAKIQEDALNPVSQLSTRNHEKLVPSRVQATHLNYAPTLLDPESSTMQIANPMAS</sequence>
<evidence type="ECO:0000313" key="1">
    <source>
        <dbReference type="EMBL" id="KIO19640.1"/>
    </source>
</evidence>
<evidence type="ECO:0000313" key="2">
    <source>
        <dbReference type="Proteomes" id="UP000054248"/>
    </source>
</evidence>
<proteinExistence type="predicted"/>
<reference evidence="2" key="2">
    <citation type="submission" date="2015-01" db="EMBL/GenBank/DDBJ databases">
        <title>Evolutionary Origins and Diversification of the Mycorrhizal Mutualists.</title>
        <authorList>
            <consortium name="DOE Joint Genome Institute"/>
            <consortium name="Mycorrhizal Genomics Consortium"/>
            <person name="Kohler A."/>
            <person name="Kuo A."/>
            <person name="Nagy L.G."/>
            <person name="Floudas D."/>
            <person name="Copeland A."/>
            <person name="Barry K.W."/>
            <person name="Cichocki N."/>
            <person name="Veneault-Fourrey C."/>
            <person name="LaButti K."/>
            <person name="Lindquist E.A."/>
            <person name="Lipzen A."/>
            <person name="Lundell T."/>
            <person name="Morin E."/>
            <person name="Murat C."/>
            <person name="Riley R."/>
            <person name="Ohm R."/>
            <person name="Sun H."/>
            <person name="Tunlid A."/>
            <person name="Henrissat B."/>
            <person name="Grigoriev I.V."/>
            <person name="Hibbett D.S."/>
            <person name="Martin F."/>
        </authorList>
    </citation>
    <scope>NUCLEOTIDE SEQUENCE [LARGE SCALE GENOMIC DNA]</scope>
    <source>
        <strain evidence="2">MUT 4182</strain>
    </source>
</reference>
<organism evidence="1 2">
    <name type="scientific">Tulasnella calospora MUT 4182</name>
    <dbReference type="NCBI Taxonomy" id="1051891"/>
    <lineage>
        <taxon>Eukaryota</taxon>
        <taxon>Fungi</taxon>
        <taxon>Dikarya</taxon>
        <taxon>Basidiomycota</taxon>
        <taxon>Agaricomycotina</taxon>
        <taxon>Agaricomycetes</taxon>
        <taxon>Cantharellales</taxon>
        <taxon>Tulasnellaceae</taxon>
        <taxon>Tulasnella</taxon>
    </lineage>
</organism>
<protein>
    <submittedName>
        <fullName evidence="1">Uncharacterized protein</fullName>
    </submittedName>
</protein>
<dbReference type="EMBL" id="KN823211">
    <property type="protein sequence ID" value="KIO19640.1"/>
    <property type="molecule type" value="Genomic_DNA"/>
</dbReference>
<dbReference type="HOGENOM" id="CLU_2559975_0_0_1"/>
<name>A0A0C3PX46_9AGAM</name>
<reference evidence="1 2" key="1">
    <citation type="submission" date="2014-04" db="EMBL/GenBank/DDBJ databases">
        <authorList>
            <consortium name="DOE Joint Genome Institute"/>
            <person name="Kuo A."/>
            <person name="Girlanda M."/>
            <person name="Perotto S."/>
            <person name="Kohler A."/>
            <person name="Nagy L.G."/>
            <person name="Floudas D."/>
            <person name="Copeland A."/>
            <person name="Barry K.W."/>
            <person name="Cichocki N."/>
            <person name="Veneault-Fourrey C."/>
            <person name="LaButti K."/>
            <person name="Lindquist E.A."/>
            <person name="Lipzen A."/>
            <person name="Lundell T."/>
            <person name="Morin E."/>
            <person name="Murat C."/>
            <person name="Sun H."/>
            <person name="Tunlid A."/>
            <person name="Henrissat B."/>
            <person name="Grigoriev I.V."/>
            <person name="Hibbett D.S."/>
            <person name="Martin F."/>
            <person name="Nordberg H.P."/>
            <person name="Cantor M.N."/>
            <person name="Hua S.X."/>
        </authorList>
    </citation>
    <scope>NUCLEOTIDE SEQUENCE [LARGE SCALE GENOMIC DNA]</scope>
    <source>
        <strain evidence="1 2">MUT 4182</strain>
    </source>
</reference>
<dbReference type="Proteomes" id="UP000054248">
    <property type="component" value="Unassembled WGS sequence"/>
</dbReference>
<gene>
    <name evidence="1" type="ORF">M407DRAFT_30711</name>
</gene>
<accession>A0A0C3PX46</accession>
<keyword evidence="2" id="KW-1185">Reference proteome</keyword>